<dbReference type="InterPro" id="IPR044206">
    <property type="entry name" value="EGC1/2"/>
</dbReference>
<evidence type="ECO:0000256" key="1">
    <source>
        <dbReference type="SAM" id="SignalP"/>
    </source>
</evidence>
<protein>
    <recommendedName>
        <fullName evidence="2">Expansin-like EG45 domain-containing protein</fullName>
    </recommendedName>
</protein>
<dbReference type="InterPro" id="IPR007112">
    <property type="entry name" value="Expansin/allergen_DPBB_dom"/>
</dbReference>
<evidence type="ECO:0000259" key="2">
    <source>
        <dbReference type="PROSITE" id="PS50842"/>
    </source>
</evidence>
<feature type="chain" id="PRO_5004724011" description="Expansin-like EG45 domain-containing protein" evidence="1">
    <location>
        <begin position="22"/>
        <end position="123"/>
    </location>
</feature>
<dbReference type="Pfam" id="PF03330">
    <property type="entry name" value="DPBB_1"/>
    <property type="match status" value="1"/>
</dbReference>
<name>V4LU67_EUTSA</name>
<feature type="domain" description="Expansin-like EG45" evidence="2">
    <location>
        <begin position="24"/>
        <end position="123"/>
    </location>
</feature>
<evidence type="ECO:0000313" key="3">
    <source>
        <dbReference type="EMBL" id="ESQ54165.1"/>
    </source>
</evidence>
<sequence length="123" mass="13342">MERNLLVLAAIVWSLCSAAYAIPGKAAFYPSSIPTTCTNLKNADSKYIAAVNDQLWNNGRGCGKKFTVKCTGAHCTGKSVTVKIVDHCFGCPFTFYISPGAFAEIADPAAEIIDINYARFHRM</sequence>
<accession>V4LU67</accession>
<dbReference type="EMBL" id="KI517384">
    <property type="protein sequence ID" value="ESQ54165.1"/>
    <property type="molecule type" value="Genomic_DNA"/>
</dbReference>
<reference evidence="3 4" key="1">
    <citation type="journal article" date="2013" name="Front. Plant Sci.">
        <title>The Reference Genome of the Halophytic Plant Eutrema salsugineum.</title>
        <authorList>
            <person name="Yang R."/>
            <person name="Jarvis D.E."/>
            <person name="Chen H."/>
            <person name="Beilstein M.A."/>
            <person name="Grimwood J."/>
            <person name="Jenkins J."/>
            <person name="Shu S."/>
            <person name="Prochnik S."/>
            <person name="Xin M."/>
            <person name="Ma C."/>
            <person name="Schmutz J."/>
            <person name="Wing R.A."/>
            <person name="Mitchell-Olds T."/>
            <person name="Schumaker K.S."/>
            <person name="Wang X."/>
        </authorList>
    </citation>
    <scope>NUCLEOTIDE SEQUENCE [LARGE SCALE GENOMIC DNA]</scope>
</reference>
<keyword evidence="1" id="KW-0732">Signal</keyword>
<dbReference type="GO" id="GO:0009627">
    <property type="term" value="P:systemic acquired resistance"/>
    <property type="evidence" value="ECO:0007669"/>
    <property type="project" value="InterPro"/>
</dbReference>
<organism evidence="3 4">
    <name type="scientific">Eutrema salsugineum</name>
    <name type="common">Saltwater cress</name>
    <name type="synonym">Sisymbrium salsugineum</name>
    <dbReference type="NCBI Taxonomy" id="72664"/>
    <lineage>
        <taxon>Eukaryota</taxon>
        <taxon>Viridiplantae</taxon>
        <taxon>Streptophyta</taxon>
        <taxon>Embryophyta</taxon>
        <taxon>Tracheophyta</taxon>
        <taxon>Spermatophyta</taxon>
        <taxon>Magnoliopsida</taxon>
        <taxon>eudicotyledons</taxon>
        <taxon>Gunneridae</taxon>
        <taxon>Pentapetalae</taxon>
        <taxon>rosids</taxon>
        <taxon>malvids</taxon>
        <taxon>Brassicales</taxon>
        <taxon>Brassicaceae</taxon>
        <taxon>Eutremeae</taxon>
        <taxon>Eutrema</taxon>
    </lineage>
</organism>
<dbReference type="InterPro" id="IPR036908">
    <property type="entry name" value="RlpA-like_sf"/>
</dbReference>
<dbReference type="OMA" id="CIANIDA"/>
<dbReference type="PANTHER" id="PTHR47295:SF2">
    <property type="entry name" value="EG45-LIKE DOMAIN CONTAINING PROTEIN 1-RELATED"/>
    <property type="match status" value="1"/>
</dbReference>
<dbReference type="SUPFAM" id="SSF50685">
    <property type="entry name" value="Barwin-like endoglucanases"/>
    <property type="match status" value="1"/>
</dbReference>
<evidence type="ECO:0000313" key="4">
    <source>
        <dbReference type="Proteomes" id="UP000030689"/>
    </source>
</evidence>
<dbReference type="Proteomes" id="UP000030689">
    <property type="component" value="Unassembled WGS sequence"/>
</dbReference>
<dbReference type="Gramene" id="ESQ54165">
    <property type="protein sequence ID" value="ESQ54165"/>
    <property type="gene ID" value="EUTSA_v10027279mg"/>
</dbReference>
<feature type="signal peptide" evidence="1">
    <location>
        <begin position="1"/>
        <end position="21"/>
    </location>
</feature>
<dbReference type="InterPro" id="IPR009009">
    <property type="entry name" value="RlpA-like_DPBB"/>
</dbReference>
<proteinExistence type="predicted"/>
<dbReference type="PANTHER" id="PTHR47295">
    <property type="entry name" value="EG45-LIKE DOMAIN CONTAINING PROTEIN 1-RELATED"/>
    <property type="match status" value="1"/>
</dbReference>
<dbReference type="CDD" id="cd22269">
    <property type="entry name" value="DPBB_EG45-like"/>
    <property type="match status" value="1"/>
</dbReference>
<dbReference type="KEGG" id="eus:EUTSA_v10027279mg"/>
<dbReference type="GO" id="GO:0048046">
    <property type="term" value="C:apoplast"/>
    <property type="evidence" value="ECO:0007669"/>
    <property type="project" value="InterPro"/>
</dbReference>
<dbReference type="PROSITE" id="PS50842">
    <property type="entry name" value="EXPANSIN_EG45"/>
    <property type="match status" value="1"/>
</dbReference>
<gene>
    <name evidence="3" type="ORF">EUTSA_v10027279mg</name>
</gene>
<dbReference type="Gene3D" id="2.40.40.10">
    <property type="entry name" value="RlpA-like domain"/>
    <property type="match status" value="1"/>
</dbReference>
<dbReference type="STRING" id="72664.V4LU67"/>
<keyword evidence="4" id="KW-1185">Reference proteome</keyword>
<dbReference type="AlphaFoldDB" id="V4LU67"/>